<dbReference type="RefSeq" id="WP_377960408.1">
    <property type="nucleotide sequence ID" value="NZ_JBHZOL010000004.1"/>
</dbReference>
<organism evidence="1 2">
    <name type="scientific">Almyronema epifaneia S1</name>
    <dbReference type="NCBI Taxonomy" id="2991925"/>
    <lineage>
        <taxon>Bacteria</taxon>
        <taxon>Bacillati</taxon>
        <taxon>Cyanobacteriota</taxon>
        <taxon>Cyanophyceae</taxon>
        <taxon>Nodosilineales</taxon>
        <taxon>Nodosilineaceae</taxon>
        <taxon>Almyronema</taxon>
        <taxon>Almyronema epifaneia</taxon>
    </lineage>
</organism>
<keyword evidence="2" id="KW-1185">Reference proteome</keyword>
<evidence type="ECO:0000313" key="2">
    <source>
        <dbReference type="Proteomes" id="UP001600165"/>
    </source>
</evidence>
<comment type="caution">
    <text evidence="1">The sequence shown here is derived from an EMBL/GenBank/DDBJ whole genome shotgun (WGS) entry which is preliminary data.</text>
</comment>
<accession>A0ABW6I9N6</accession>
<reference evidence="1 2" key="1">
    <citation type="submission" date="2024-10" db="EMBL/GenBank/DDBJ databases">
        <authorList>
            <person name="Ratan Roy A."/>
            <person name="Morales Sandoval P.H."/>
            <person name="De Los Santos Villalobos S."/>
            <person name="Chakraborty S."/>
            <person name="Mukherjee J."/>
        </authorList>
    </citation>
    <scope>NUCLEOTIDE SEQUENCE [LARGE SCALE GENOMIC DNA]</scope>
    <source>
        <strain evidence="1 2">S1</strain>
    </source>
</reference>
<dbReference type="EMBL" id="JBHZOL010000004">
    <property type="protein sequence ID" value="MFE4104789.1"/>
    <property type="molecule type" value="Genomic_DNA"/>
</dbReference>
<dbReference type="Proteomes" id="UP001600165">
    <property type="component" value="Unassembled WGS sequence"/>
</dbReference>
<protein>
    <submittedName>
        <fullName evidence="1">Uncharacterized protein</fullName>
    </submittedName>
</protein>
<evidence type="ECO:0000313" key="1">
    <source>
        <dbReference type="EMBL" id="MFE4104789.1"/>
    </source>
</evidence>
<name>A0ABW6I9N6_9CYAN</name>
<proteinExistence type="predicted"/>
<gene>
    <name evidence="1" type="ORF">ACFVKH_00780</name>
</gene>
<sequence>MYPEAFQAWRLTAMRELIDLLNLLSADGELTKQEFCDRLDATTQAMIMTLPPNHEFSDPCQPIAILEALKLAVHELAQQRGQQPQETLTHFLKEGLTELFRAAPALVADDINEAERILRSCDRLTKSKQLEPEL</sequence>